<accession>A0A840R9Q3</accession>
<dbReference type="EMBL" id="JACHHW010000012">
    <property type="protein sequence ID" value="MBB5189041.1"/>
    <property type="molecule type" value="Genomic_DNA"/>
</dbReference>
<dbReference type="Gene3D" id="3.40.190.10">
    <property type="entry name" value="Periplasmic binding protein-like II"/>
    <property type="match status" value="1"/>
</dbReference>
<evidence type="ECO:0000256" key="1">
    <source>
        <dbReference type="SAM" id="SignalP"/>
    </source>
</evidence>
<gene>
    <name evidence="3" type="ORF">HNQ57_003340</name>
</gene>
<feature type="domain" description="Solute-binding protein family 3/N-terminal" evidence="2">
    <location>
        <begin position="25"/>
        <end position="68"/>
    </location>
</feature>
<dbReference type="InterPro" id="IPR001638">
    <property type="entry name" value="Solute-binding_3/MltF_N"/>
</dbReference>
<keyword evidence="4" id="KW-1185">Reference proteome</keyword>
<dbReference type="AlphaFoldDB" id="A0A840R9Q3"/>
<comment type="caution">
    <text evidence="3">The sequence shown here is derived from an EMBL/GenBank/DDBJ whole genome shotgun (WGS) entry which is preliminary data.</text>
</comment>
<proteinExistence type="predicted"/>
<evidence type="ECO:0000259" key="2">
    <source>
        <dbReference type="Pfam" id="PF00497"/>
    </source>
</evidence>
<dbReference type="Pfam" id="PF00497">
    <property type="entry name" value="SBP_bac_3"/>
    <property type="match status" value="1"/>
</dbReference>
<name>A0A840R9Q3_9GAMM</name>
<keyword evidence="1" id="KW-0732">Signal</keyword>
<protein>
    <submittedName>
        <fullName evidence="3">ABC-type amino acid transport substrate-binding protein</fullName>
    </submittedName>
</protein>
<feature type="chain" id="PRO_5032645400" evidence="1">
    <location>
        <begin position="21"/>
        <end position="78"/>
    </location>
</feature>
<evidence type="ECO:0000313" key="4">
    <source>
        <dbReference type="Proteomes" id="UP000536640"/>
    </source>
</evidence>
<sequence>MRALWQTLLILIFFSSLAQAQQTMRVGVKSVPPFAMQTESGEWTGISVELWNNIARQQNWETQWLPMTRLMWQWARCR</sequence>
<dbReference type="SUPFAM" id="SSF53850">
    <property type="entry name" value="Periplasmic binding protein-like II"/>
    <property type="match status" value="1"/>
</dbReference>
<organism evidence="3 4">
    <name type="scientific">Zhongshania antarctica</name>
    <dbReference type="NCBI Taxonomy" id="641702"/>
    <lineage>
        <taxon>Bacteria</taxon>
        <taxon>Pseudomonadati</taxon>
        <taxon>Pseudomonadota</taxon>
        <taxon>Gammaproteobacteria</taxon>
        <taxon>Cellvibrionales</taxon>
        <taxon>Spongiibacteraceae</taxon>
        <taxon>Zhongshania</taxon>
    </lineage>
</organism>
<reference evidence="3 4" key="1">
    <citation type="submission" date="2020-08" db="EMBL/GenBank/DDBJ databases">
        <title>Genomic Encyclopedia of Type Strains, Phase IV (KMG-IV): sequencing the most valuable type-strain genomes for metagenomic binning, comparative biology and taxonomic classification.</title>
        <authorList>
            <person name="Goeker M."/>
        </authorList>
    </citation>
    <scope>NUCLEOTIDE SEQUENCE [LARGE SCALE GENOMIC DNA]</scope>
    <source>
        <strain evidence="3 4">DSM 25701</strain>
    </source>
</reference>
<dbReference type="Proteomes" id="UP000536640">
    <property type="component" value="Unassembled WGS sequence"/>
</dbReference>
<feature type="signal peptide" evidence="1">
    <location>
        <begin position="1"/>
        <end position="20"/>
    </location>
</feature>
<evidence type="ECO:0000313" key="3">
    <source>
        <dbReference type="EMBL" id="MBB5189041.1"/>
    </source>
</evidence>